<dbReference type="SMART" id="SM00014">
    <property type="entry name" value="acidPPc"/>
    <property type="match status" value="1"/>
</dbReference>
<sequence>MVAAASLFYKPTFKTSLSRSSKLDTLKPTLLLRLPPTKSVFIGGFGFKKAVSKTMTELVKTSAFRSGDKEESVPIFQQETLVKESSDFRPQFMAEGLESLLNRLSKWLVSILFGAYILWMHDPESLWIAMGSVLNAILSVALKQILNQERPFATSKSDPGMPSSHAQCLFYTVVFSVLSITDNFGVNEFTLTVNALSLALGSYFSWLRVSQQYHTFSQVAVGAAIGSLFSFLWYWSWHNIVLDAFVSSLPVRAIVVLSGFTFCLGFLVYVIRHWLKDEE</sequence>
<accession>A0A067LBH9</accession>
<feature type="transmembrane region" description="Helical" evidence="2">
    <location>
        <begin position="219"/>
        <end position="237"/>
    </location>
</feature>
<feature type="transmembrane region" description="Helical" evidence="2">
    <location>
        <begin position="249"/>
        <end position="271"/>
    </location>
</feature>
<dbReference type="GO" id="GO:0047874">
    <property type="term" value="F:dolichyldiphosphatase activity"/>
    <property type="evidence" value="ECO:0007669"/>
    <property type="project" value="TreeGrafter"/>
</dbReference>
<evidence type="ECO:0000259" key="3">
    <source>
        <dbReference type="SMART" id="SM00014"/>
    </source>
</evidence>
<dbReference type="SUPFAM" id="SSF48317">
    <property type="entry name" value="Acid phosphatase/Vanadium-dependent haloperoxidase"/>
    <property type="match status" value="1"/>
</dbReference>
<dbReference type="GO" id="GO:0008610">
    <property type="term" value="P:lipid biosynthetic process"/>
    <property type="evidence" value="ECO:0007669"/>
    <property type="project" value="TreeGrafter"/>
</dbReference>
<evidence type="ECO:0000313" key="4">
    <source>
        <dbReference type="EMBL" id="KDP44588.1"/>
    </source>
</evidence>
<keyword evidence="5" id="KW-1185">Reference proteome</keyword>
<keyword evidence="2" id="KW-0472">Membrane</keyword>
<proteinExistence type="predicted"/>
<dbReference type="EMBL" id="KK914250">
    <property type="protein sequence ID" value="KDP44588.1"/>
    <property type="molecule type" value="Genomic_DNA"/>
</dbReference>
<keyword evidence="2" id="KW-0812">Transmembrane</keyword>
<dbReference type="GO" id="GO:0005789">
    <property type="term" value="C:endoplasmic reticulum membrane"/>
    <property type="evidence" value="ECO:0007669"/>
    <property type="project" value="TreeGrafter"/>
</dbReference>
<evidence type="ECO:0000313" key="5">
    <source>
        <dbReference type="Proteomes" id="UP000027138"/>
    </source>
</evidence>
<dbReference type="GO" id="GO:0006487">
    <property type="term" value="P:protein N-linked glycosylation"/>
    <property type="evidence" value="ECO:0007669"/>
    <property type="project" value="TreeGrafter"/>
</dbReference>
<evidence type="ECO:0000256" key="1">
    <source>
        <dbReference type="ARBA" id="ARBA00022801"/>
    </source>
</evidence>
<dbReference type="PANTHER" id="PTHR11247:SF40">
    <property type="entry name" value="LIPID PHOSPHATE PHOSPHATASE EPSILON 1, CHLOROPLASTIC"/>
    <property type="match status" value="1"/>
</dbReference>
<dbReference type="Proteomes" id="UP000027138">
    <property type="component" value="Unassembled WGS sequence"/>
</dbReference>
<dbReference type="InterPro" id="IPR036938">
    <property type="entry name" value="PAP2/HPO_sf"/>
</dbReference>
<dbReference type="InterPro" id="IPR000326">
    <property type="entry name" value="PAP2/HPO"/>
</dbReference>
<dbReference type="Pfam" id="PF01569">
    <property type="entry name" value="PAP2"/>
    <property type="match status" value="1"/>
</dbReference>
<reference evidence="4 5" key="1">
    <citation type="journal article" date="2014" name="PLoS ONE">
        <title>Global Analysis of Gene Expression Profiles in Physic Nut (Jatropha curcas L.) Seedlings Exposed to Salt Stress.</title>
        <authorList>
            <person name="Zhang L."/>
            <person name="Zhang C."/>
            <person name="Wu P."/>
            <person name="Chen Y."/>
            <person name="Li M."/>
            <person name="Jiang H."/>
            <person name="Wu G."/>
        </authorList>
    </citation>
    <scope>NUCLEOTIDE SEQUENCE [LARGE SCALE GENOMIC DNA]</scope>
    <source>
        <strain evidence="5">cv. GZQX0401</strain>
        <tissue evidence="4">Young leaves</tissue>
    </source>
</reference>
<dbReference type="STRING" id="180498.A0A067LBH9"/>
<keyword evidence="1" id="KW-0378">Hydrolase</keyword>
<dbReference type="PANTHER" id="PTHR11247">
    <property type="entry name" value="PALMITOYL-PROTEIN THIOESTERASE/DOLICHYLDIPHOSPHATASE 1"/>
    <property type="match status" value="1"/>
</dbReference>
<organism evidence="4 5">
    <name type="scientific">Jatropha curcas</name>
    <name type="common">Barbados nut</name>
    <dbReference type="NCBI Taxonomy" id="180498"/>
    <lineage>
        <taxon>Eukaryota</taxon>
        <taxon>Viridiplantae</taxon>
        <taxon>Streptophyta</taxon>
        <taxon>Embryophyta</taxon>
        <taxon>Tracheophyta</taxon>
        <taxon>Spermatophyta</taxon>
        <taxon>Magnoliopsida</taxon>
        <taxon>eudicotyledons</taxon>
        <taxon>Gunneridae</taxon>
        <taxon>Pentapetalae</taxon>
        <taxon>rosids</taxon>
        <taxon>fabids</taxon>
        <taxon>Malpighiales</taxon>
        <taxon>Euphorbiaceae</taxon>
        <taxon>Crotonoideae</taxon>
        <taxon>Jatropheae</taxon>
        <taxon>Jatropha</taxon>
    </lineage>
</organism>
<gene>
    <name evidence="4" type="ORF">JCGZ_22170</name>
</gene>
<dbReference type="OrthoDB" id="302705at2759"/>
<keyword evidence="2" id="KW-1133">Transmembrane helix</keyword>
<evidence type="ECO:0000256" key="2">
    <source>
        <dbReference type="SAM" id="Phobius"/>
    </source>
</evidence>
<feature type="transmembrane region" description="Helical" evidence="2">
    <location>
        <begin position="191"/>
        <end position="207"/>
    </location>
</feature>
<dbReference type="Gene3D" id="1.20.144.10">
    <property type="entry name" value="Phosphatidic acid phosphatase type 2/haloperoxidase"/>
    <property type="match status" value="1"/>
</dbReference>
<dbReference type="AlphaFoldDB" id="A0A067LBH9"/>
<protein>
    <recommendedName>
        <fullName evidence="3">Phosphatidic acid phosphatase type 2/haloperoxidase domain-containing protein</fullName>
    </recommendedName>
</protein>
<feature type="domain" description="Phosphatidic acid phosphatase type 2/haloperoxidase" evidence="3">
    <location>
        <begin position="125"/>
        <end position="234"/>
    </location>
</feature>
<name>A0A067LBH9_JATCU</name>